<reference evidence="8 9" key="1">
    <citation type="journal article" date="2000" name="DNA Res.">
        <title>Complete genome structure of the nitrogen-fixing symbiotic bacterium Mesorhizobium loti.</title>
        <authorList>
            <person name="Kaneko T."/>
            <person name="Nakamura Y."/>
            <person name="Sato S."/>
            <person name="Asamizu E."/>
            <person name="Kato T."/>
            <person name="Sasamoto S."/>
            <person name="Watanabe A."/>
            <person name="Idesawa K."/>
            <person name="Ishikawa A."/>
            <person name="Kawashima K."/>
            <person name="Kimura T."/>
            <person name="Kishida Y."/>
            <person name="Kiyokawa C."/>
            <person name="Kohara M."/>
            <person name="Matsumoto M."/>
            <person name="Matsuno A."/>
            <person name="Mochizuki Y."/>
            <person name="Nakayama S."/>
            <person name="Nakazaki N."/>
            <person name="Shimpo S."/>
            <person name="Sugimoto M."/>
            <person name="Takeuchi C."/>
            <person name="Yamada M."/>
            <person name="Tabata S."/>
        </authorList>
    </citation>
    <scope>NUCLEOTIDE SEQUENCE [LARGE SCALE GENOMIC DNA]</scope>
    <source>
        <strain evidence="9">LMG 29417 / CECT 9101 / MAFF 303099</strain>
    </source>
</reference>
<dbReference type="Pfam" id="PF01979">
    <property type="entry name" value="Amidohydro_1"/>
    <property type="match status" value="1"/>
</dbReference>
<comment type="cofactor">
    <cofactor evidence="1">
        <name>Zn(2+)</name>
        <dbReference type="ChEBI" id="CHEBI:29105"/>
    </cofactor>
</comment>
<dbReference type="InterPro" id="IPR032466">
    <property type="entry name" value="Metal_Hydrolase"/>
</dbReference>
<feature type="region of interest" description="Disordered" evidence="6">
    <location>
        <begin position="1"/>
        <end position="21"/>
    </location>
</feature>
<keyword evidence="4" id="KW-0479">Metal-binding</keyword>
<dbReference type="GO" id="GO:0006145">
    <property type="term" value="P:purine nucleobase catabolic process"/>
    <property type="evidence" value="ECO:0007669"/>
    <property type="project" value="TreeGrafter"/>
</dbReference>
<dbReference type="KEGG" id="mlo:mlr7790"/>
<organism evidence="8 9">
    <name type="scientific">Mesorhizobium japonicum (strain LMG 29417 / CECT 9101 / MAFF 303099)</name>
    <name type="common">Mesorhizobium loti (strain MAFF 303099)</name>
    <dbReference type="NCBI Taxonomy" id="266835"/>
    <lineage>
        <taxon>Bacteria</taxon>
        <taxon>Pseudomonadati</taxon>
        <taxon>Pseudomonadota</taxon>
        <taxon>Alphaproteobacteria</taxon>
        <taxon>Hyphomicrobiales</taxon>
        <taxon>Phyllobacteriaceae</taxon>
        <taxon>Mesorhizobium</taxon>
    </lineage>
</organism>
<evidence type="ECO:0000256" key="2">
    <source>
        <dbReference type="ARBA" id="ARBA00002368"/>
    </source>
</evidence>
<evidence type="ECO:0000256" key="5">
    <source>
        <dbReference type="ARBA" id="ARBA00022801"/>
    </source>
</evidence>
<name>Q984Y5_RHILO</name>
<evidence type="ECO:0000256" key="6">
    <source>
        <dbReference type="SAM" id="MobiDB-lite"/>
    </source>
</evidence>
<dbReference type="AlphaFoldDB" id="Q984Y5"/>
<evidence type="ECO:0000313" key="9">
    <source>
        <dbReference type="Proteomes" id="UP000000552"/>
    </source>
</evidence>
<dbReference type="PANTHER" id="PTHR43668:SF4">
    <property type="entry name" value="ALLANTOINASE"/>
    <property type="match status" value="1"/>
</dbReference>
<dbReference type="NCBIfam" id="TIGR00857">
    <property type="entry name" value="pyrC_multi"/>
    <property type="match status" value="1"/>
</dbReference>
<dbReference type="Gene3D" id="3.20.20.140">
    <property type="entry name" value="Metal-dependent hydrolases"/>
    <property type="match status" value="1"/>
</dbReference>
<dbReference type="HOGENOM" id="CLU_015572_1_1_5"/>
<feature type="domain" description="Amidohydrolase-related" evidence="7">
    <location>
        <begin position="100"/>
        <end position="466"/>
    </location>
</feature>
<dbReference type="GO" id="GO:0004038">
    <property type="term" value="F:allantoinase activity"/>
    <property type="evidence" value="ECO:0007669"/>
    <property type="project" value="TreeGrafter"/>
</dbReference>
<dbReference type="Proteomes" id="UP000000552">
    <property type="component" value="Chromosome"/>
</dbReference>
<dbReference type="InterPro" id="IPR006680">
    <property type="entry name" value="Amidohydro-rel"/>
</dbReference>
<evidence type="ECO:0000313" key="8">
    <source>
        <dbReference type="EMBL" id="BAB54178.1"/>
    </source>
</evidence>
<dbReference type="PROSITE" id="PS00483">
    <property type="entry name" value="DIHYDROOROTASE_2"/>
    <property type="match status" value="1"/>
</dbReference>
<comment type="function">
    <text evidence="2">Catalyzes the reversible cyclization of carbamoyl aspartate to dihydroorotate.</text>
</comment>
<gene>
    <name evidence="8" type="ordered locus">mlr7790</name>
</gene>
<comment type="similarity">
    <text evidence="3">Belongs to the metallo-dependent hydrolases superfamily. DHOase family. Class I DHOase subfamily.</text>
</comment>
<evidence type="ECO:0000259" key="7">
    <source>
        <dbReference type="Pfam" id="PF01979"/>
    </source>
</evidence>
<dbReference type="NCBIfam" id="NF006559">
    <property type="entry name" value="PRK09060.1"/>
    <property type="match status" value="1"/>
</dbReference>
<dbReference type="EMBL" id="BA000012">
    <property type="protein sequence ID" value="BAB54178.1"/>
    <property type="molecule type" value="Genomic_DNA"/>
</dbReference>
<dbReference type="GO" id="GO:0005737">
    <property type="term" value="C:cytoplasm"/>
    <property type="evidence" value="ECO:0007669"/>
    <property type="project" value="TreeGrafter"/>
</dbReference>
<dbReference type="eggNOG" id="COG0044">
    <property type="taxonomic scope" value="Bacteria"/>
</dbReference>
<dbReference type="InterPro" id="IPR002195">
    <property type="entry name" value="Dihydroorotase_CS"/>
</dbReference>
<dbReference type="GO" id="GO:0046872">
    <property type="term" value="F:metal ion binding"/>
    <property type="evidence" value="ECO:0007669"/>
    <property type="project" value="UniProtKB-KW"/>
</dbReference>
<protein>
    <submittedName>
        <fullName evidence="8">Dihydroorotase</fullName>
    </submittedName>
</protein>
<dbReference type="InterPro" id="IPR050138">
    <property type="entry name" value="DHOase/Allantoinase_Hydrolase"/>
</dbReference>
<evidence type="ECO:0000256" key="1">
    <source>
        <dbReference type="ARBA" id="ARBA00001947"/>
    </source>
</evidence>
<dbReference type="Gene3D" id="2.30.40.10">
    <property type="entry name" value="Urease, subunit C, domain 1"/>
    <property type="match status" value="1"/>
</dbReference>
<dbReference type="SUPFAM" id="SSF51338">
    <property type="entry name" value="Composite domain of metallo-dependent hydrolases"/>
    <property type="match status" value="1"/>
</dbReference>
<dbReference type="PANTHER" id="PTHR43668">
    <property type="entry name" value="ALLANTOINASE"/>
    <property type="match status" value="1"/>
</dbReference>
<proteinExistence type="inferred from homology"/>
<evidence type="ECO:0000256" key="4">
    <source>
        <dbReference type="ARBA" id="ARBA00022723"/>
    </source>
</evidence>
<dbReference type="CDD" id="cd01318">
    <property type="entry name" value="DHOase_IIb"/>
    <property type="match status" value="1"/>
</dbReference>
<dbReference type="InterPro" id="IPR011059">
    <property type="entry name" value="Metal-dep_hydrolase_composite"/>
</dbReference>
<evidence type="ECO:0000256" key="3">
    <source>
        <dbReference type="ARBA" id="ARBA00010286"/>
    </source>
</evidence>
<sequence length="489" mass="53470">MLGIRAGDGDERAVFQQGKGHGEDKRLILQNGWPLRKPLTLPPQESMAMTYDLILTGGTVVNHDGEGARDIGVKNGRIAAIGDLRQASADETIDCRGLHILPGVVDSQVHFREPGLEHKEDLETGSRAAVLGGVTAVFEMPNTNPLTTSEATLADKVRRGSGRMHCDFAFWVGGTRDNARDVGELERLPGAAGIKVFMGSSTGDLLVEDDEGVASILRNTRRRAAFHSEDEFRLRERLGERIEGDPSSHPVWRDEIAALRCTERLVRIARDVRARIHVLHISTAEEILFLEQHKDVATCEATPHHLTLSADDYLRLGTLIQMNPPVRASRHRDGVWHGIAQGIVDVLGSDHAPHTLAEKAKPYPASPSGMTGVQTLVPIMLDHVNAGRLTLQRFVDLSSHGPQRIFGMARKGRIAAGYDADFTVVDMKRRETITNAQAGSKAGWTPYDGKEVTGWPVGTVIRGRRVMWEGEIVTPGQGRAVEFSEALPA</sequence>
<accession>Q984Y5</accession>
<keyword evidence="5" id="KW-0378">Hydrolase</keyword>
<dbReference type="SUPFAM" id="SSF51556">
    <property type="entry name" value="Metallo-dependent hydrolases"/>
    <property type="match status" value="1"/>
</dbReference>